<keyword evidence="2" id="KW-0238">DNA-binding</keyword>
<dbReference type="GO" id="GO:0003700">
    <property type="term" value="F:DNA-binding transcription factor activity"/>
    <property type="evidence" value="ECO:0007669"/>
    <property type="project" value="InterPro"/>
</dbReference>
<dbReference type="Pfam" id="PF00392">
    <property type="entry name" value="GntR"/>
    <property type="match status" value="1"/>
</dbReference>
<dbReference type="CDD" id="cd07377">
    <property type="entry name" value="WHTH_GntR"/>
    <property type="match status" value="1"/>
</dbReference>
<dbReference type="STRING" id="2052828.ATO67_09875"/>
<dbReference type="SMART" id="SM00345">
    <property type="entry name" value="HTH_GNTR"/>
    <property type="match status" value="1"/>
</dbReference>
<evidence type="ECO:0000256" key="2">
    <source>
        <dbReference type="ARBA" id="ARBA00023125"/>
    </source>
</evidence>
<proteinExistence type="predicted"/>
<keyword evidence="1" id="KW-0805">Transcription regulation</keyword>
<dbReference type="InterPro" id="IPR036390">
    <property type="entry name" value="WH_DNA-bd_sf"/>
</dbReference>
<accession>A0A135P0H3</accession>
<dbReference type="Pfam" id="PF07729">
    <property type="entry name" value="FCD"/>
    <property type="match status" value="1"/>
</dbReference>
<dbReference type="InterPro" id="IPR036388">
    <property type="entry name" value="WH-like_DNA-bd_sf"/>
</dbReference>
<keyword evidence="6" id="KW-1185">Reference proteome</keyword>
<dbReference type="GO" id="GO:0003677">
    <property type="term" value="F:DNA binding"/>
    <property type="evidence" value="ECO:0007669"/>
    <property type="project" value="UniProtKB-KW"/>
</dbReference>
<name>A0A135P0H3_9HYPH</name>
<dbReference type="Gene3D" id="1.20.120.530">
    <property type="entry name" value="GntR ligand-binding domain-like"/>
    <property type="match status" value="1"/>
</dbReference>
<dbReference type="InterPro" id="IPR008920">
    <property type="entry name" value="TF_FadR/GntR_C"/>
</dbReference>
<dbReference type="Proteomes" id="UP000070498">
    <property type="component" value="Unassembled WGS sequence"/>
</dbReference>
<evidence type="ECO:0000313" key="6">
    <source>
        <dbReference type="Proteomes" id="UP000070498"/>
    </source>
</evidence>
<gene>
    <name evidence="5" type="ORF">ATO67_09875</name>
</gene>
<comment type="caution">
    <text evidence="5">The sequence shown here is derived from an EMBL/GenBank/DDBJ whole genome shotgun (WGS) entry which is preliminary data.</text>
</comment>
<dbReference type="AlphaFoldDB" id="A0A135P0H3"/>
<dbReference type="InterPro" id="IPR011711">
    <property type="entry name" value="GntR_C"/>
</dbReference>
<evidence type="ECO:0000256" key="3">
    <source>
        <dbReference type="ARBA" id="ARBA00023163"/>
    </source>
</evidence>
<evidence type="ECO:0000259" key="4">
    <source>
        <dbReference type="PROSITE" id="PS50949"/>
    </source>
</evidence>
<dbReference type="PROSITE" id="PS50949">
    <property type="entry name" value="HTH_GNTR"/>
    <property type="match status" value="1"/>
</dbReference>
<reference evidence="5 6" key="1">
    <citation type="submission" date="2015-11" db="EMBL/GenBank/DDBJ databases">
        <title>Draft genome sequence of Agrobacterium sp. R89-1.</title>
        <authorList>
            <person name="Zahradnik J."/>
            <person name="Kyslikova E."/>
            <person name="Palyzova A."/>
            <person name="Kyslik P."/>
        </authorList>
    </citation>
    <scope>NUCLEOTIDE SEQUENCE [LARGE SCALE GENOMIC DNA]</scope>
    <source>
        <strain evidence="5 6">R89-1</strain>
    </source>
</reference>
<dbReference type="InterPro" id="IPR000524">
    <property type="entry name" value="Tscrpt_reg_HTH_GntR"/>
</dbReference>
<dbReference type="EMBL" id="LNUW01000035">
    <property type="protein sequence ID" value="KXG84932.1"/>
    <property type="molecule type" value="Genomic_DNA"/>
</dbReference>
<dbReference type="SMART" id="SM00895">
    <property type="entry name" value="FCD"/>
    <property type="match status" value="1"/>
</dbReference>
<dbReference type="SUPFAM" id="SSF46785">
    <property type="entry name" value="Winged helix' DNA-binding domain"/>
    <property type="match status" value="1"/>
</dbReference>
<feature type="domain" description="HTH gntR-type" evidence="4">
    <location>
        <begin position="13"/>
        <end position="80"/>
    </location>
</feature>
<evidence type="ECO:0000313" key="5">
    <source>
        <dbReference type="EMBL" id="KXG84932.1"/>
    </source>
</evidence>
<protein>
    <submittedName>
        <fullName evidence="5">GntR family transcriptional regulator</fullName>
    </submittedName>
</protein>
<dbReference type="PANTHER" id="PTHR43537">
    <property type="entry name" value="TRANSCRIPTIONAL REGULATOR, GNTR FAMILY"/>
    <property type="match status" value="1"/>
</dbReference>
<organism evidence="5 6">
    <name type="scientific">Agrobacterium bohemicum</name>
    <dbReference type="NCBI Taxonomy" id="2052828"/>
    <lineage>
        <taxon>Bacteria</taxon>
        <taxon>Pseudomonadati</taxon>
        <taxon>Pseudomonadota</taxon>
        <taxon>Alphaproteobacteria</taxon>
        <taxon>Hyphomicrobiales</taxon>
        <taxon>Rhizobiaceae</taxon>
        <taxon>Rhizobium/Agrobacterium group</taxon>
        <taxon>Agrobacterium</taxon>
    </lineage>
</organism>
<sequence>MSAQEENVTTESLPLADRVARDIRDLLITGALTPGQRISEAAFSERLDVSRNSLREAFRLLTKDGLLRHEANRGVFVSTPSTDQIIDIYRVRRMLECGALRQAWPKHPATSIMREAVEYAKLQRDQRQWREVGSANMRFHAAVVDLSDSSRLSDFYARVAAELRLSFGLLNDPEQLHSPFVDMNEQILDLVEKGKVTEAATQMELYLTLSERTVLKALERASK</sequence>
<evidence type="ECO:0000256" key="1">
    <source>
        <dbReference type="ARBA" id="ARBA00023015"/>
    </source>
</evidence>
<dbReference type="PANTHER" id="PTHR43537:SF45">
    <property type="entry name" value="GNTR FAMILY REGULATORY PROTEIN"/>
    <property type="match status" value="1"/>
</dbReference>
<dbReference type="Gene3D" id="1.10.10.10">
    <property type="entry name" value="Winged helix-like DNA-binding domain superfamily/Winged helix DNA-binding domain"/>
    <property type="match status" value="1"/>
</dbReference>
<dbReference type="RefSeq" id="WP_067647739.1">
    <property type="nucleotide sequence ID" value="NZ_KQ961027.1"/>
</dbReference>
<dbReference type="SUPFAM" id="SSF48008">
    <property type="entry name" value="GntR ligand-binding domain-like"/>
    <property type="match status" value="1"/>
</dbReference>
<keyword evidence="3" id="KW-0804">Transcription</keyword>